<evidence type="ECO:0000313" key="1">
    <source>
        <dbReference type="EMBL" id="KTD29683.1"/>
    </source>
</evidence>
<sequence length="248" mass="29530">MPSIKAVYRYIDESSKSKFNQSQCLLTISVGQEVHENEKFETTIELVNNSFDSCIMLIDDTLQRHTMVLDRTESPNDVYQIALDEGDRWLERNKKYFSNLSNLANIIRWDKWLNHSNYLINQKLIKDEIENDSAFKFIFDDTIQEFLKRYYSRLLNKTNFDLERGYTLCFDYLIEECTAMTLWPELGCHFEVYPSRRNFAMDETHKRFVLPKWPDLLHAVAVKFKNRKQLKPQQFPLLSETQHSTVEA</sequence>
<organism evidence="1 2">
    <name type="scientific">Legionella maceachernii</name>
    <dbReference type="NCBI Taxonomy" id="466"/>
    <lineage>
        <taxon>Bacteria</taxon>
        <taxon>Pseudomonadati</taxon>
        <taxon>Pseudomonadota</taxon>
        <taxon>Gammaproteobacteria</taxon>
        <taxon>Legionellales</taxon>
        <taxon>Legionellaceae</taxon>
        <taxon>Legionella</taxon>
    </lineage>
</organism>
<dbReference type="InterPro" id="IPR038622">
    <property type="entry name" value="CDPS_sf"/>
</dbReference>
<evidence type="ECO:0000313" key="2">
    <source>
        <dbReference type="Proteomes" id="UP000054908"/>
    </source>
</evidence>
<dbReference type="PATRIC" id="fig|466.6.peg.916"/>
<comment type="caution">
    <text evidence="1">The sequence shown here is derived from an EMBL/GenBank/DDBJ whole genome shotgun (WGS) entry which is preliminary data.</text>
</comment>
<protein>
    <recommendedName>
        <fullName evidence="3">Cyclodipeptide synthase</fullName>
    </recommendedName>
</protein>
<proteinExistence type="predicted"/>
<accession>A0A0W0WBR4</accession>
<dbReference type="Proteomes" id="UP000054908">
    <property type="component" value="Unassembled WGS sequence"/>
</dbReference>
<dbReference type="GO" id="GO:0016755">
    <property type="term" value="F:aminoacyltransferase activity"/>
    <property type="evidence" value="ECO:0007669"/>
    <property type="project" value="InterPro"/>
</dbReference>
<gene>
    <name evidence="1" type="ORF">Lmac_0858</name>
</gene>
<dbReference type="OrthoDB" id="4097697at2"/>
<reference evidence="1 2" key="1">
    <citation type="submission" date="2015-11" db="EMBL/GenBank/DDBJ databases">
        <title>Genomic analysis of 38 Legionella species identifies large and diverse effector repertoires.</title>
        <authorList>
            <person name="Burstein D."/>
            <person name="Amaro F."/>
            <person name="Zusman T."/>
            <person name="Lifshitz Z."/>
            <person name="Cohen O."/>
            <person name="Gilbert J.A."/>
            <person name="Pupko T."/>
            <person name="Shuman H.A."/>
            <person name="Segal G."/>
        </authorList>
    </citation>
    <scope>NUCLEOTIDE SEQUENCE [LARGE SCALE GENOMIC DNA]</scope>
    <source>
        <strain evidence="1 2">PX-1-G2-E2</strain>
    </source>
</reference>
<name>A0A0W0WBR4_9GAMM</name>
<dbReference type="EMBL" id="LNYL01000022">
    <property type="protein sequence ID" value="KTD29683.1"/>
    <property type="molecule type" value="Genomic_DNA"/>
</dbReference>
<dbReference type="AlphaFoldDB" id="A0A0W0WBR4"/>
<dbReference type="RefSeq" id="WP_058451669.1">
    <property type="nucleotide sequence ID" value="NZ_CAAAIB010000015.1"/>
</dbReference>
<dbReference type="Gene3D" id="3.40.50.11710">
    <property type="entry name" value="Cyclodipeptide synthase"/>
    <property type="match status" value="1"/>
</dbReference>
<keyword evidence="2" id="KW-1185">Reference proteome</keyword>
<evidence type="ECO:0008006" key="3">
    <source>
        <dbReference type="Google" id="ProtNLM"/>
    </source>
</evidence>